<dbReference type="InterPro" id="IPR014718">
    <property type="entry name" value="GH-type_carb-bd"/>
</dbReference>
<dbReference type="AlphaFoldDB" id="A0A9N9J3J9"/>
<organism evidence="1 2">
    <name type="scientific">Dentiscutata erythropus</name>
    <dbReference type="NCBI Taxonomy" id="1348616"/>
    <lineage>
        <taxon>Eukaryota</taxon>
        <taxon>Fungi</taxon>
        <taxon>Fungi incertae sedis</taxon>
        <taxon>Mucoromycota</taxon>
        <taxon>Glomeromycotina</taxon>
        <taxon>Glomeromycetes</taxon>
        <taxon>Diversisporales</taxon>
        <taxon>Gigasporaceae</taxon>
        <taxon>Dentiscutata</taxon>
    </lineage>
</organism>
<protein>
    <submittedName>
        <fullName evidence="1">2560_t:CDS:1</fullName>
    </submittedName>
</protein>
<accession>A0A9N9J3J9</accession>
<keyword evidence="2" id="KW-1185">Reference proteome</keyword>
<dbReference type="Gene3D" id="2.70.98.10">
    <property type="match status" value="1"/>
</dbReference>
<dbReference type="Proteomes" id="UP000789405">
    <property type="component" value="Unassembled WGS sequence"/>
</dbReference>
<reference evidence="1" key="1">
    <citation type="submission" date="2021-06" db="EMBL/GenBank/DDBJ databases">
        <authorList>
            <person name="Kallberg Y."/>
            <person name="Tangrot J."/>
            <person name="Rosling A."/>
        </authorList>
    </citation>
    <scope>NUCLEOTIDE SEQUENCE</scope>
    <source>
        <strain evidence="1">MA453B</strain>
    </source>
</reference>
<gene>
    <name evidence="1" type="ORF">DERYTH_LOCUS17979</name>
</gene>
<comment type="caution">
    <text evidence="1">The sequence shown here is derived from an EMBL/GenBank/DDBJ whole genome shotgun (WGS) entry which is preliminary data.</text>
</comment>
<feature type="non-terminal residue" evidence="1">
    <location>
        <position position="1"/>
    </location>
</feature>
<sequence>LKINLIIEWYFDVIPHLFTDDYETYVLKGLADLVDPTIGTENGINTFISMKFLNFIGANCVFIKKGGHVFNGPCHPYGLVKVGFDTNNEHDFHAG</sequence>
<dbReference type="GO" id="GO:0030246">
    <property type="term" value="F:carbohydrate binding"/>
    <property type="evidence" value="ECO:0007669"/>
    <property type="project" value="InterPro"/>
</dbReference>
<proteinExistence type="predicted"/>
<evidence type="ECO:0000313" key="1">
    <source>
        <dbReference type="EMBL" id="CAG8762845.1"/>
    </source>
</evidence>
<dbReference type="EMBL" id="CAJVPY010017632">
    <property type="protein sequence ID" value="CAG8762845.1"/>
    <property type="molecule type" value="Genomic_DNA"/>
</dbReference>
<evidence type="ECO:0000313" key="2">
    <source>
        <dbReference type="Proteomes" id="UP000789405"/>
    </source>
</evidence>
<dbReference type="OrthoDB" id="449263at2759"/>
<name>A0A9N9J3J9_9GLOM</name>